<sequence length="852" mass="99362">MDFLSTYSSLNQNRHLLNMPHFSFKEYMAALTLRQPEDRLLCTIIAHYCLLKLGVRPPFMNSCNAALQFYQNPNSRCKKLVYLQNFKEFSELPLSGRNQVFAQLLNTFYCDATQKFGDNERDGVDIDHYFSLGIDFEGNEWYLVYPDFIVCVGKNLGGKKFDLILDEERPETNSLRDWMVENAFMSYVSNSVGLPIDIEENFQKSRESYFYMNCDNVTFQQLEPEDDAPPELSNLQFCKNTFPIDHFVKLLQKSTYKAVIESITEVDGQLVIDDLFTHNYVPKKQSTKNQKKSEESHSNSKDYEQSSQQSEENNSGEVSEASQESYSGHSYSSHQSVIIKPTEEEKRFASILKKFRISQQQVLHDEFIEFSKHYKLDQDTLKQSISRTNFLIQTQVPVLSLINNNFIKFLPLITQKQLSTFKIDKSLPISIIHLNKNHKFLNTIIQQLQFQAIHIVLNLLKNKYPMNLILQTKPTLSAKNFHSYRDNFVNLLDEVFSVIQGLSQFYYDYGIANQACLEDIRDVSSNFVEDIAAEGEFGQWEVKNVKTEETQVVVTCYQRTRELSAMARVFTDIVNSMPDFLKNKQFIPKSQELSQLRIYLGYEAPPRVKTPEISQSSESSEVVQDNIIKRNEKRGYDFSDSSHSAYNLESTSEPSQYSDPSSSNSEYIEYTIFPDGTKSEIKYVTAPFENEVTEFRDFTVPFLVRKLRSIHEKELRKEERNRKAQIKQSAQKLKSGSRPEKNKQYGRRYIVNQNDVNKYEKLKEIQERQRVEMERYKARIGNRGIVKQQYGQNYVPDITIDRKTHPNVNLMIPKIKDDLNFNIPSIEIQPAEKENIPEDMPQMKFDFNFDLK</sequence>
<dbReference type="AlphaFoldDB" id="A0A9P8RYI1"/>
<dbReference type="RefSeq" id="XP_067764603.1">
    <property type="nucleotide sequence ID" value="XM_067907629.1"/>
</dbReference>
<evidence type="ECO:0000313" key="2">
    <source>
        <dbReference type="EMBL" id="KAH0573830.1"/>
    </source>
</evidence>
<evidence type="ECO:0000313" key="3">
    <source>
        <dbReference type="Proteomes" id="UP000018208"/>
    </source>
</evidence>
<comment type="caution">
    <text evidence="2">The sequence shown here is derived from an EMBL/GenBank/DDBJ whole genome shotgun (WGS) entry which is preliminary data.</text>
</comment>
<organism evidence="2 3">
    <name type="scientific">Spironucleus salmonicida</name>
    <dbReference type="NCBI Taxonomy" id="348837"/>
    <lineage>
        <taxon>Eukaryota</taxon>
        <taxon>Metamonada</taxon>
        <taxon>Diplomonadida</taxon>
        <taxon>Hexamitidae</taxon>
        <taxon>Hexamitinae</taxon>
        <taxon>Spironucleus</taxon>
    </lineage>
</organism>
<name>A0A9P8RYI1_9EUKA</name>
<feature type="compositionally biased region" description="Low complexity" evidence="1">
    <location>
        <begin position="650"/>
        <end position="664"/>
    </location>
</feature>
<dbReference type="GeneID" id="94297788"/>
<feature type="compositionally biased region" description="Polar residues" evidence="1">
    <location>
        <begin position="639"/>
        <end position="649"/>
    </location>
</feature>
<gene>
    <name evidence="2" type="ORF">SS50377_23765</name>
</gene>
<keyword evidence="3" id="KW-1185">Reference proteome</keyword>
<evidence type="ECO:0000256" key="1">
    <source>
        <dbReference type="SAM" id="MobiDB-lite"/>
    </source>
</evidence>
<feature type="compositionally biased region" description="Basic and acidic residues" evidence="1">
    <location>
        <begin position="291"/>
        <end position="304"/>
    </location>
</feature>
<dbReference type="KEGG" id="ssao:94297788"/>
<protein>
    <submittedName>
        <fullName evidence="2">Uncharacterized protein</fullName>
    </submittedName>
</protein>
<feature type="region of interest" description="Disordered" evidence="1">
    <location>
        <begin position="633"/>
        <end position="664"/>
    </location>
</feature>
<dbReference type="EMBL" id="AUWU02000004">
    <property type="protein sequence ID" value="KAH0573830.1"/>
    <property type="molecule type" value="Genomic_DNA"/>
</dbReference>
<feature type="compositionally biased region" description="Low complexity" evidence="1">
    <location>
        <begin position="305"/>
        <end position="336"/>
    </location>
</feature>
<feature type="region of interest" description="Disordered" evidence="1">
    <location>
        <begin position="716"/>
        <end position="746"/>
    </location>
</feature>
<accession>A0A9P8RYI1</accession>
<dbReference type="Proteomes" id="UP000018208">
    <property type="component" value="Unassembled WGS sequence"/>
</dbReference>
<proteinExistence type="predicted"/>
<feature type="region of interest" description="Disordered" evidence="1">
    <location>
        <begin position="283"/>
        <end position="337"/>
    </location>
</feature>
<reference evidence="2 3" key="1">
    <citation type="journal article" date="2014" name="PLoS Genet.">
        <title>The Genome of Spironucleus salmonicida Highlights a Fish Pathogen Adapted to Fluctuating Environments.</title>
        <authorList>
            <person name="Xu F."/>
            <person name="Jerlstrom-Hultqvist J."/>
            <person name="Einarsson E."/>
            <person name="Astvaldsson A."/>
            <person name="Svard S.G."/>
            <person name="Andersson J.O."/>
        </authorList>
    </citation>
    <scope>NUCLEOTIDE SEQUENCE [LARGE SCALE GENOMIC DNA]</scope>
    <source>
        <strain evidence="2 3">ATCC 50377</strain>
    </source>
</reference>